<evidence type="ECO:0000256" key="1">
    <source>
        <dbReference type="ARBA" id="ARBA00023015"/>
    </source>
</evidence>
<comment type="caution">
    <text evidence="5">The sequence shown here is derived from an EMBL/GenBank/DDBJ whole genome shotgun (WGS) entry which is preliminary data.</text>
</comment>
<dbReference type="InterPro" id="IPR018060">
    <property type="entry name" value="HTH_AraC"/>
</dbReference>
<evidence type="ECO:0000256" key="2">
    <source>
        <dbReference type="ARBA" id="ARBA00023125"/>
    </source>
</evidence>
<dbReference type="PROSITE" id="PS01124">
    <property type="entry name" value="HTH_ARAC_FAMILY_2"/>
    <property type="match status" value="1"/>
</dbReference>
<sequence length="336" mass="38893">MEKQTLNSSAEKLLLIERDDADYTPVSAIPDEYLHLLMRYAGAYFYRDEDCDMICQHIKLREFSIWGHDIFARNYIILHPFTPRHILALHYMHEDTIDAVIDHMGPFRLREKQVNLFSLHADFHTAALDRGKNIFSFHINVVPEALPALAEKFPVLKHLASHQLDTLNGPVNAAPYQINAVCSQILFDIFNCRYVELQAECLLYRCCVDLYQNFALQDAQFRQPAAPMAAYLHAQLQQLFEYIKPNISERFTPQDLALKFNMPETDMLAGFERLFAISLTDYILQQRMMKAYGLLLKSRASLGSIARRTGYPNRVALSRAFQAYYEYDPIAIRNAQ</sequence>
<reference evidence="5 6" key="2">
    <citation type="submission" date="2019-09" db="EMBL/GenBank/DDBJ databases">
        <authorList>
            <person name="Jin C."/>
        </authorList>
    </citation>
    <scope>NUCLEOTIDE SEQUENCE [LARGE SCALE GENOMIC DNA]</scope>
    <source>
        <strain evidence="5 6">BN140078</strain>
    </source>
</reference>
<dbReference type="SUPFAM" id="SSF46689">
    <property type="entry name" value="Homeodomain-like"/>
    <property type="match status" value="1"/>
</dbReference>
<keyword evidence="2" id="KW-0238">DNA-binding</keyword>
<evidence type="ECO:0000256" key="3">
    <source>
        <dbReference type="ARBA" id="ARBA00023163"/>
    </source>
</evidence>
<dbReference type="Pfam" id="PF12833">
    <property type="entry name" value="HTH_18"/>
    <property type="match status" value="1"/>
</dbReference>
<accession>A0A5B2W0A2</accession>
<dbReference type="SMART" id="SM00342">
    <property type="entry name" value="HTH_ARAC"/>
    <property type="match status" value="1"/>
</dbReference>
<evidence type="ECO:0000259" key="4">
    <source>
        <dbReference type="PROSITE" id="PS01124"/>
    </source>
</evidence>
<dbReference type="InterPro" id="IPR050204">
    <property type="entry name" value="AraC_XylS_family_regulators"/>
</dbReference>
<dbReference type="PANTHER" id="PTHR46796">
    <property type="entry name" value="HTH-TYPE TRANSCRIPTIONAL ACTIVATOR RHAS-RELATED"/>
    <property type="match status" value="1"/>
</dbReference>
<dbReference type="GO" id="GO:0043565">
    <property type="term" value="F:sequence-specific DNA binding"/>
    <property type="evidence" value="ECO:0007669"/>
    <property type="project" value="InterPro"/>
</dbReference>
<keyword evidence="6" id="KW-1185">Reference proteome</keyword>
<dbReference type="Proteomes" id="UP000324611">
    <property type="component" value="Unassembled WGS sequence"/>
</dbReference>
<proteinExistence type="predicted"/>
<evidence type="ECO:0000313" key="5">
    <source>
        <dbReference type="EMBL" id="KAA2244534.1"/>
    </source>
</evidence>
<organism evidence="5 6">
    <name type="scientific">Chitinophaga agrisoli</name>
    <dbReference type="NCBI Taxonomy" id="2607653"/>
    <lineage>
        <taxon>Bacteria</taxon>
        <taxon>Pseudomonadati</taxon>
        <taxon>Bacteroidota</taxon>
        <taxon>Chitinophagia</taxon>
        <taxon>Chitinophagales</taxon>
        <taxon>Chitinophagaceae</taxon>
        <taxon>Chitinophaga</taxon>
    </lineage>
</organism>
<keyword evidence="1" id="KW-0805">Transcription regulation</keyword>
<dbReference type="EMBL" id="VUOC01000001">
    <property type="protein sequence ID" value="KAA2244534.1"/>
    <property type="molecule type" value="Genomic_DNA"/>
</dbReference>
<feature type="domain" description="HTH araC/xylS-type" evidence="4">
    <location>
        <begin position="237"/>
        <end position="335"/>
    </location>
</feature>
<dbReference type="RefSeq" id="WP_149835931.1">
    <property type="nucleotide sequence ID" value="NZ_VUOC01000001.1"/>
</dbReference>
<dbReference type="InterPro" id="IPR009057">
    <property type="entry name" value="Homeodomain-like_sf"/>
</dbReference>
<name>A0A5B2W0A2_9BACT</name>
<dbReference type="AlphaFoldDB" id="A0A5B2W0A2"/>
<dbReference type="Gene3D" id="1.10.10.60">
    <property type="entry name" value="Homeodomain-like"/>
    <property type="match status" value="1"/>
</dbReference>
<dbReference type="GO" id="GO:0003700">
    <property type="term" value="F:DNA-binding transcription factor activity"/>
    <property type="evidence" value="ECO:0007669"/>
    <property type="project" value="InterPro"/>
</dbReference>
<reference evidence="5 6" key="1">
    <citation type="submission" date="2019-09" db="EMBL/GenBank/DDBJ databases">
        <title>Chitinophaga ginsengihumi sp. nov., isolated from soil of ginseng rhizosphere.</title>
        <authorList>
            <person name="Lee J."/>
        </authorList>
    </citation>
    <scope>NUCLEOTIDE SEQUENCE [LARGE SCALE GENOMIC DNA]</scope>
    <source>
        <strain evidence="5 6">BN140078</strain>
    </source>
</reference>
<dbReference type="PANTHER" id="PTHR46796:SF7">
    <property type="entry name" value="ARAC FAMILY TRANSCRIPTIONAL REGULATOR"/>
    <property type="match status" value="1"/>
</dbReference>
<keyword evidence="3" id="KW-0804">Transcription</keyword>
<protein>
    <submittedName>
        <fullName evidence="5">Helix-turn-helix transcriptional regulator</fullName>
    </submittedName>
</protein>
<gene>
    <name evidence="5" type="ORF">F0L74_00720</name>
</gene>
<evidence type="ECO:0000313" key="6">
    <source>
        <dbReference type="Proteomes" id="UP000324611"/>
    </source>
</evidence>